<dbReference type="GeneID" id="99676947"/>
<dbReference type="AlphaFoldDB" id="A0AAX3W1P0"/>
<evidence type="ECO:0000313" key="2">
    <source>
        <dbReference type="Proteomes" id="UP001223261"/>
    </source>
</evidence>
<dbReference type="EMBL" id="CP118848">
    <property type="protein sequence ID" value="WHI58981.1"/>
    <property type="molecule type" value="Genomic_DNA"/>
</dbReference>
<dbReference type="RefSeq" id="WP_282861752.1">
    <property type="nucleotide sequence ID" value="NZ_CP118848.1"/>
</dbReference>
<accession>A0AAX3W1P0</accession>
<proteinExistence type="predicted"/>
<protein>
    <submittedName>
        <fullName evidence="1">Uncharacterized protein</fullName>
    </submittedName>
</protein>
<gene>
    <name evidence="1" type="ORF">PYH69_09455</name>
</gene>
<evidence type="ECO:0000313" key="1">
    <source>
        <dbReference type="EMBL" id="WHI58981.1"/>
    </source>
</evidence>
<dbReference type="Proteomes" id="UP001223261">
    <property type="component" value="Chromosome"/>
</dbReference>
<name>A0AAX3W1P0_MAMLE</name>
<reference evidence="1" key="1">
    <citation type="journal article" date="2023" name="Antibiotics">
        <title>Prevalence and Molecular Characterization of Methicillin-Resistant Staphylococci (MRS) and Mammaliicocci (MRM) in Dromedary Camels from Algeria: First Detection of SCCmec-mecC Hybrid in Methicillin-Resistant Mammaliicoccus lentus.</title>
        <authorList>
            <person name="Belhout C."/>
            <person name="Boyen F."/>
            <person name="Vereecke N."/>
            <person name="Theuns S."/>
            <person name="Taibi N."/>
            <person name="Stegger M."/>
            <person name="de la Fe-Rodriguez P.Y."/>
            <person name="Bouayad L."/>
            <person name="Elgroud R."/>
            <person name="Butaye P."/>
        </authorList>
    </citation>
    <scope>NUCLEOTIDE SEQUENCE</scope>
    <source>
        <strain evidence="1">7048</strain>
    </source>
</reference>
<organism evidence="1 2">
    <name type="scientific">Mammaliicoccus lentus</name>
    <name type="common">Staphylococcus lentus</name>
    <dbReference type="NCBI Taxonomy" id="42858"/>
    <lineage>
        <taxon>Bacteria</taxon>
        <taxon>Bacillati</taxon>
        <taxon>Bacillota</taxon>
        <taxon>Bacilli</taxon>
        <taxon>Bacillales</taxon>
        <taxon>Staphylococcaceae</taxon>
        <taxon>Mammaliicoccus</taxon>
    </lineage>
</organism>
<sequence>MPRFNSGFNKRKQVVIENKEFIPNRDEFNSNKIDFDLSKRKEKEIIFFNESVKSSITNSNLKFTNFISDHKQQNKINIIQKFSDDLTLIKDRVTSLEYDSRMLSIFTLYLEGETREIIKENYLVKSDIRGPLETQDALRVYWFYDLEDENIKIICMDPQHLVLPSKHNGKTKEQMKIETFNETVNSKKHCISKYFQNKKSSNTIYIT</sequence>